<dbReference type="EMBL" id="GGEC01073734">
    <property type="protein sequence ID" value="MBX54218.1"/>
    <property type="molecule type" value="Transcribed_RNA"/>
</dbReference>
<reference evidence="2" key="1">
    <citation type="submission" date="2018-02" db="EMBL/GenBank/DDBJ databases">
        <title>Rhizophora mucronata_Transcriptome.</title>
        <authorList>
            <person name="Meera S.P."/>
            <person name="Sreeshan A."/>
            <person name="Augustine A."/>
        </authorList>
    </citation>
    <scope>NUCLEOTIDE SEQUENCE</scope>
    <source>
        <tissue evidence="2">Leaf</tissue>
    </source>
</reference>
<accession>A0A2P2PHF2</accession>
<keyword evidence="1" id="KW-0812">Transmembrane</keyword>
<dbReference type="AlphaFoldDB" id="A0A2P2PHF2"/>
<name>A0A2P2PHF2_RHIMU</name>
<proteinExistence type="predicted"/>
<evidence type="ECO:0000313" key="2">
    <source>
        <dbReference type="EMBL" id="MBX54218.1"/>
    </source>
</evidence>
<organism evidence="2">
    <name type="scientific">Rhizophora mucronata</name>
    <name type="common">Asiatic mangrove</name>
    <dbReference type="NCBI Taxonomy" id="61149"/>
    <lineage>
        <taxon>Eukaryota</taxon>
        <taxon>Viridiplantae</taxon>
        <taxon>Streptophyta</taxon>
        <taxon>Embryophyta</taxon>
        <taxon>Tracheophyta</taxon>
        <taxon>Spermatophyta</taxon>
        <taxon>Magnoliopsida</taxon>
        <taxon>eudicotyledons</taxon>
        <taxon>Gunneridae</taxon>
        <taxon>Pentapetalae</taxon>
        <taxon>rosids</taxon>
        <taxon>fabids</taxon>
        <taxon>Malpighiales</taxon>
        <taxon>Rhizophoraceae</taxon>
        <taxon>Rhizophora</taxon>
    </lineage>
</organism>
<keyword evidence="1" id="KW-1133">Transmembrane helix</keyword>
<feature type="transmembrane region" description="Helical" evidence="1">
    <location>
        <begin position="6"/>
        <end position="34"/>
    </location>
</feature>
<protein>
    <submittedName>
        <fullName evidence="2">Uncharacterized protein</fullName>
    </submittedName>
</protein>
<evidence type="ECO:0000256" key="1">
    <source>
        <dbReference type="SAM" id="Phobius"/>
    </source>
</evidence>
<keyword evidence="1" id="KW-0472">Membrane</keyword>
<sequence>MMLKCYHATLLCSIYCDYIINTYYFIVPVLCLLFDKCYLFMI</sequence>